<accession>A0A6A6CB33</accession>
<protein>
    <submittedName>
        <fullName evidence="2">Uncharacterized protein</fullName>
    </submittedName>
</protein>
<evidence type="ECO:0000313" key="3">
    <source>
        <dbReference type="Proteomes" id="UP000799537"/>
    </source>
</evidence>
<dbReference type="CDD" id="cd12809">
    <property type="entry name" value="Esterase_713_like-2"/>
    <property type="match status" value="1"/>
</dbReference>
<evidence type="ECO:0000256" key="1">
    <source>
        <dbReference type="SAM" id="SignalP"/>
    </source>
</evidence>
<proteinExistence type="predicted"/>
<dbReference type="InterPro" id="IPR050228">
    <property type="entry name" value="Carboxylesterase_BioH"/>
</dbReference>
<dbReference type="GeneID" id="54571244"/>
<dbReference type="OrthoDB" id="9978720at2759"/>
<sequence length="382" mass="42780">MLDLSILLFATAAAAAATFPSQPAVEAYARRNYFYTDGKYINAARNGETAQYLVGQVYVEQLVPLKVRYEVPLLFIAGLGQSGTNWLNTPDGREGWASFFLRQGYIVYLADQAQRGRSPWLPDEGNMSQFSATLIQEQFTAPQDFPSYPQAINHTQWPGSGRIGDPIFDAFMKSQLQVQTDTEMQAMYNNLSFTALLDEIGPVIVVPHSEGCMHTWQLGDARPELVKAIVALEPLGPPFADYGGPPFSPEWPKSSSEKRPYGITILPLHYNPPVTNASQLTRQYHPPPSPDLAPCTLQKDPARRLTHLSQIPTLMLTTQASYHAVYDYCTAEYFKQGGVDVEWIHLPNVGIYGNGHFMFLERNSFGIARFVEPWIAKIVRRK</sequence>
<dbReference type="PANTHER" id="PTHR43194">
    <property type="entry name" value="HYDROLASE ALPHA/BETA FOLD FAMILY"/>
    <property type="match status" value="1"/>
</dbReference>
<organism evidence="2 3">
    <name type="scientific">Zasmidium cellare ATCC 36951</name>
    <dbReference type="NCBI Taxonomy" id="1080233"/>
    <lineage>
        <taxon>Eukaryota</taxon>
        <taxon>Fungi</taxon>
        <taxon>Dikarya</taxon>
        <taxon>Ascomycota</taxon>
        <taxon>Pezizomycotina</taxon>
        <taxon>Dothideomycetes</taxon>
        <taxon>Dothideomycetidae</taxon>
        <taxon>Mycosphaerellales</taxon>
        <taxon>Mycosphaerellaceae</taxon>
        <taxon>Zasmidium</taxon>
    </lineage>
</organism>
<feature type="chain" id="PRO_5025643910" evidence="1">
    <location>
        <begin position="17"/>
        <end position="382"/>
    </location>
</feature>
<feature type="signal peptide" evidence="1">
    <location>
        <begin position="1"/>
        <end position="16"/>
    </location>
</feature>
<dbReference type="InterPro" id="IPR029058">
    <property type="entry name" value="AB_hydrolase_fold"/>
</dbReference>
<dbReference type="Proteomes" id="UP000799537">
    <property type="component" value="Unassembled WGS sequence"/>
</dbReference>
<evidence type="ECO:0000313" key="2">
    <source>
        <dbReference type="EMBL" id="KAF2163122.1"/>
    </source>
</evidence>
<keyword evidence="3" id="KW-1185">Reference proteome</keyword>
<dbReference type="SUPFAM" id="SSF53474">
    <property type="entry name" value="alpha/beta-Hydrolases"/>
    <property type="match status" value="1"/>
</dbReference>
<reference evidence="2" key="1">
    <citation type="journal article" date="2020" name="Stud. Mycol.">
        <title>101 Dothideomycetes genomes: a test case for predicting lifestyles and emergence of pathogens.</title>
        <authorList>
            <person name="Haridas S."/>
            <person name="Albert R."/>
            <person name="Binder M."/>
            <person name="Bloem J."/>
            <person name="Labutti K."/>
            <person name="Salamov A."/>
            <person name="Andreopoulos B."/>
            <person name="Baker S."/>
            <person name="Barry K."/>
            <person name="Bills G."/>
            <person name="Bluhm B."/>
            <person name="Cannon C."/>
            <person name="Castanera R."/>
            <person name="Culley D."/>
            <person name="Daum C."/>
            <person name="Ezra D."/>
            <person name="Gonzalez J."/>
            <person name="Henrissat B."/>
            <person name="Kuo A."/>
            <person name="Liang C."/>
            <person name="Lipzen A."/>
            <person name="Lutzoni F."/>
            <person name="Magnuson J."/>
            <person name="Mondo S."/>
            <person name="Nolan M."/>
            <person name="Ohm R."/>
            <person name="Pangilinan J."/>
            <person name="Park H.-J."/>
            <person name="Ramirez L."/>
            <person name="Alfaro M."/>
            <person name="Sun H."/>
            <person name="Tritt A."/>
            <person name="Yoshinaga Y."/>
            <person name="Zwiers L.-H."/>
            <person name="Turgeon B."/>
            <person name="Goodwin S."/>
            <person name="Spatafora J."/>
            <person name="Crous P."/>
            <person name="Grigoriev I."/>
        </authorList>
    </citation>
    <scope>NUCLEOTIDE SEQUENCE</scope>
    <source>
        <strain evidence="2">ATCC 36951</strain>
    </source>
</reference>
<dbReference type="Gene3D" id="3.40.50.1820">
    <property type="entry name" value="alpha/beta hydrolase"/>
    <property type="match status" value="1"/>
</dbReference>
<dbReference type="RefSeq" id="XP_033664011.1">
    <property type="nucleotide sequence ID" value="XM_033817972.1"/>
</dbReference>
<dbReference type="PANTHER" id="PTHR43194:SF4">
    <property type="entry name" value="AB HYDROLASE-1 DOMAIN-CONTAINING PROTEIN"/>
    <property type="match status" value="1"/>
</dbReference>
<name>A0A6A6CB33_ZASCE</name>
<dbReference type="AlphaFoldDB" id="A0A6A6CB33"/>
<dbReference type="EMBL" id="ML993610">
    <property type="protein sequence ID" value="KAF2163122.1"/>
    <property type="molecule type" value="Genomic_DNA"/>
</dbReference>
<gene>
    <name evidence="2" type="ORF">M409DRAFT_68742</name>
</gene>
<keyword evidence="1" id="KW-0732">Signal</keyword>